<evidence type="ECO:0000259" key="1">
    <source>
        <dbReference type="Pfam" id="PF08349"/>
    </source>
</evidence>
<evidence type="ECO:0000313" key="3">
    <source>
        <dbReference type="Proteomes" id="UP000316706"/>
    </source>
</evidence>
<dbReference type="EMBL" id="VFPO01000001">
    <property type="protein sequence ID" value="TQM68013.1"/>
    <property type="molecule type" value="Genomic_DNA"/>
</dbReference>
<feature type="domain" description="DUF1722" evidence="1">
    <location>
        <begin position="108"/>
        <end position="224"/>
    </location>
</feature>
<dbReference type="PANTHER" id="PTHR30087">
    <property type="entry name" value="INNER MEMBRANE PROTEIN"/>
    <property type="match status" value="1"/>
</dbReference>
<protein>
    <submittedName>
        <fullName evidence="2">Uncharacterized protein YbgA (DUF1722 family)</fullName>
    </submittedName>
</protein>
<proteinExistence type="predicted"/>
<organism evidence="2 3">
    <name type="scientific">Actinomadura hallensis</name>
    <dbReference type="NCBI Taxonomy" id="337895"/>
    <lineage>
        <taxon>Bacteria</taxon>
        <taxon>Bacillati</taxon>
        <taxon>Actinomycetota</taxon>
        <taxon>Actinomycetes</taxon>
        <taxon>Streptosporangiales</taxon>
        <taxon>Thermomonosporaceae</taxon>
        <taxon>Actinomadura</taxon>
    </lineage>
</organism>
<evidence type="ECO:0000313" key="2">
    <source>
        <dbReference type="EMBL" id="TQM68013.1"/>
    </source>
</evidence>
<reference evidence="2 3" key="1">
    <citation type="submission" date="2019-06" db="EMBL/GenBank/DDBJ databases">
        <title>Sequencing the genomes of 1000 actinobacteria strains.</title>
        <authorList>
            <person name="Klenk H.-P."/>
        </authorList>
    </citation>
    <scope>NUCLEOTIDE SEQUENCE [LARGE SCALE GENOMIC DNA]</scope>
    <source>
        <strain evidence="2 3">DSM 45043</strain>
    </source>
</reference>
<dbReference type="OrthoDB" id="495783at2"/>
<gene>
    <name evidence="2" type="ORF">FHX41_1638</name>
</gene>
<dbReference type="Pfam" id="PF08349">
    <property type="entry name" value="DUF1722"/>
    <property type="match status" value="1"/>
</dbReference>
<dbReference type="PANTHER" id="PTHR30087:SF1">
    <property type="entry name" value="HYPOTHETICAL CYTOSOLIC PROTEIN"/>
    <property type="match status" value="1"/>
</dbReference>
<name>A0A543IBP1_9ACTN</name>
<sequence length="230" mass="25999">MTAHPRPRSAASSKLLDPPVDRSLIDPLAPHVDWVPMSPEIDDIDGCVFDSDPLPLTERLPAEQHARLSDPTAREHFIEGLFAHARLRELFTGDWRARDLVTFHSRHKLQILAHDPAAYRTLGRIVADAGTRPRDDLERDYRRHFNGAFAVRPSRGRHTNALLHVLGPLTARLDPSQRNEIVAAIDLYHQDQAPLSGPMNLLRHHAEATGHTYLAQQTYLDPYPAELRDL</sequence>
<dbReference type="Proteomes" id="UP000316706">
    <property type="component" value="Unassembled WGS sequence"/>
</dbReference>
<dbReference type="RefSeq" id="WP_141967192.1">
    <property type="nucleotide sequence ID" value="NZ_VFPO01000001.1"/>
</dbReference>
<accession>A0A543IBP1</accession>
<dbReference type="InterPro" id="IPR013560">
    <property type="entry name" value="DUF1722"/>
</dbReference>
<comment type="caution">
    <text evidence="2">The sequence shown here is derived from an EMBL/GenBank/DDBJ whole genome shotgun (WGS) entry which is preliminary data.</text>
</comment>
<dbReference type="AlphaFoldDB" id="A0A543IBP1"/>
<keyword evidence="3" id="KW-1185">Reference proteome</keyword>